<dbReference type="OMA" id="VCSWIEN"/>
<dbReference type="InterPro" id="IPR052201">
    <property type="entry name" value="LRR-containing_regulator"/>
</dbReference>
<reference evidence="2" key="2">
    <citation type="submission" date="2021-01" db="UniProtKB">
        <authorList>
            <consortium name="EnsemblMetazoa"/>
        </authorList>
    </citation>
    <scope>IDENTIFICATION</scope>
</reference>
<dbReference type="Pfam" id="PF13516">
    <property type="entry name" value="LRR_6"/>
    <property type="match status" value="7"/>
</dbReference>
<dbReference type="AlphaFoldDB" id="A0A7M7NDI6"/>
<name>A0A7M7NDI6_STRPU</name>
<dbReference type="InParanoid" id="A0A7M7NDI6"/>
<protein>
    <recommendedName>
        <fullName evidence="4">Leucine-rich repeat-containing protein 34</fullName>
    </recommendedName>
</protein>
<dbReference type="InterPro" id="IPR001611">
    <property type="entry name" value="Leu-rich_rpt"/>
</dbReference>
<sequence>MDPAAVQTRYEDVCMELEVKPNPYIMKVLDKERDEQIMWELTENDPKDFMDMEMPGNNHLLTDKMLQDEDAYVLLKVLANNTYVTGLDMRYNQITDKGAEHIAELLKETCALKRLSLMCNDLGPEGGAIIANGLQLNETLQELKLNGNKIGNKGGMALAGVLQVNTALQSLDLGDTDQDTQSMIAFTTVLNYNSTLKALCMNRPLLFSQQEETTIHFAKMLKVNSTLTELHLQKCDIKDTGAERLSEMLVENIGLKYLDLACNKIRRDGAKYLSRVLMKNTPLEVLDLGHNCIEDDGAMDLSRALTDMNSNLHTLVITSNNIRAPGLCAIASAMENNPNFNSVFIWGNHHEEDACNAFHRLIEGGNLEPEKTDVKPYVVDGQVYLSELSHGLRRHYYWTPFYGPDVKNDKKI</sequence>
<dbReference type="KEGG" id="spu:593925"/>
<dbReference type="Proteomes" id="UP000007110">
    <property type="component" value="Unassembled WGS sequence"/>
</dbReference>
<dbReference type="RefSeq" id="XP_030835045.1">
    <property type="nucleotide sequence ID" value="XM_030979185.1"/>
</dbReference>
<evidence type="ECO:0000313" key="3">
    <source>
        <dbReference type="Proteomes" id="UP000007110"/>
    </source>
</evidence>
<dbReference type="SUPFAM" id="SSF52047">
    <property type="entry name" value="RNI-like"/>
    <property type="match status" value="2"/>
</dbReference>
<dbReference type="OrthoDB" id="272549at2759"/>
<dbReference type="GeneID" id="593925"/>
<dbReference type="Gene3D" id="3.80.10.10">
    <property type="entry name" value="Ribonuclease Inhibitor"/>
    <property type="match status" value="2"/>
</dbReference>
<evidence type="ECO:0000313" key="2">
    <source>
        <dbReference type="EnsemblMetazoa" id="XP_030835038"/>
    </source>
</evidence>
<dbReference type="SMART" id="SM00368">
    <property type="entry name" value="LRR_RI"/>
    <property type="match status" value="7"/>
</dbReference>
<evidence type="ECO:0008006" key="4">
    <source>
        <dbReference type="Google" id="ProtNLM"/>
    </source>
</evidence>
<evidence type="ECO:0000256" key="1">
    <source>
        <dbReference type="ARBA" id="ARBA00022737"/>
    </source>
</evidence>
<keyword evidence="3" id="KW-1185">Reference proteome</keyword>
<dbReference type="InterPro" id="IPR032675">
    <property type="entry name" value="LRR_dom_sf"/>
</dbReference>
<dbReference type="EnsemblMetazoa" id="XM_030979185">
    <property type="protein sequence ID" value="XP_030835045"/>
    <property type="gene ID" value="LOC593925"/>
</dbReference>
<dbReference type="PANTHER" id="PTHR24111">
    <property type="entry name" value="LEUCINE-RICH REPEAT-CONTAINING PROTEIN 34"/>
    <property type="match status" value="1"/>
</dbReference>
<dbReference type="FunCoup" id="A0A7M7NDI6">
    <property type="interactions" value="389"/>
</dbReference>
<keyword evidence="1" id="KW-0677">Repeat</keyword>
<dbReference type="RefSeq" id="XP_030835038.1">
    <property type="nucleotide sequence ID" value="XM_030979178.1"/>
</dbReference>
<proteinExistence type="predicted"/>
<dbReference type="EnsemblMetazoa" id="XM_030979178">
    <property type="protein sequence ID" value="XP_030835038"/>
    <property type="gene ID" value="LOC593925"/>
</dbReference>
<dbReference type="PANTHER" id="PTHR24111:SF0">
    <property type="entry name" value="LEUCINE-RICH REPEAT-CONTAINING PROTEIN"/>
    <property type="match status" value="1"/>
</dbReference>
<reference evidence="3" key="1">
    <citation type="submission" date="2015-02" db="EMBL/GenBank/DDBJ databases">
        <title>Genome sequencing for Strongylocentrotus purpuratus.</title>
        <authorList>
            <person name="Murali S."/>
            <person name="Liu Y."/>
            <person name="Vee V."/>
            <person name="English A."/>
            <person name="Wang M."/>
            <person name="Skinner E."/>
            <person name="Han Y."/>
            <person name="Muzny D.M."/>
            <person name="Worley K.C."/>
            <person name="Gibbs R.A."/>
        </authorList>
    </citation>
    <scope>NUCLEOTIDE SEQUENCE</scope>
</reference>
<accession>A0A7M7NDI6</accession>
<organism evidence="2 3">
    <name type="scientific">Strongylocentrotus purpuratus</name>
    <name type="common">Purple sea urchin</name>
    <dbReference type="NCBI Taxonomy" id="7668"/>
    <lineage>
        <taxon>Eukaryota</taxon>
        <taxon>Metazoa</taxon>
        <taxon>Echinodermata</taxon>
        <taxon>Eleutherozoa</taxon>
        <taxon>Echinozoa</taxon>
        <taxon>Echinoidea</taxon>
        <taxon>Euechinoidea</taxon>
        <taxon>Echinacea</taxon>
        <taxon>Camarodonta</taxon>
        <taxon>Echinidea</taxon>
        <taxon>Strongylocentrotidae</taxon>
        <taxon>Strongylocentrotus</taxon>
    </lineage>
</organism>